<organism evidence="2 3">
    <name type="scientific">Aspergillus brasiliensis (strain CBS 101740 / IMI 381727 / IBT 21946)</name>
    <dbReference type="NCBI Taxonomy" id="767769"/>
    <lineage>
        <taxon>Eukaryota</taxon>
        <taxon>Fungi</taxon>
        <taxon>Dikarya</taxon>
        <taxon>Ascomycota</taxon>
        <taxon>Pezizomycotina</taxon>
        <taxon>Eurotiomycetes</taxon>
        <taxon>Eurotiomycetidae</taxon>
        <taxon>Eurotiales</taxon>
        <taxon>Aspergillaceae</taxon>
        <taxon>Aspergillus</taxon>
        <taxon>Aspergillus subgen. Circumdati</taxon>
    </lineage>
</organism>
<proteinExistence type="predicted"/>
<keyword evidence="3" id="KW-1185">Reference proteome</keyword>
<dbReference type="GeneID" id="93580586"/>
<reference evidence="3" key="1">
    <citation type="journal article" date="2017" name="Genome Biol.">
        <title>Comparative genomics reveals high biological diversity and specific adaptations in the industrially and medically important fungal genus Aspergillus.</title>
        <authorList>
            <person name="de Vries R.P."/>
            <person name="Riley R."/>
            <person name="Wiebenga A."/>
            <person name="Aguilar-Osorio G."/>
            <person name="Amillis S."/>
            <person name="Uchima C.A."/>
            <person name="Anderluh G."/>
            <person name="Asadollahi M."/>
            <person name="Askin M."/>
            <person name="Barry K."/>
            <person name="Battaglia E."/>
            <person name="Bayram O."/>
            <person name="Benocci T."/>
            <person name="Braus-Stromeyer S.A."/>
            <person name="Caldana C."/>
            <person name="Canovas D."/>
            <person name="Cerqueira G.C."/>
            <person name="Chen F."/>
            <person name="Chen W."/>
            <person name="Choi C."/>
            <person name="Clum A."/>
            <person name="Dos Santos R.A."/>
            <person name="Damasio A.R."/>
            <person name="Diallinas G."/>
            <person name="Emri T."/>
            <person name="Fekete E."/>
            <person name="Flipphi M."/>
            <person name="Freyberg S."/>
            <person name="Gallo A."/>
            <person name="Gournas C."/>
            <person name="Habgood R."/>
            <person name="Hainaut M."/>
            <person name="Harispe M.L."/>
            <person name="Henrissat B."/>
            <person name="Hilden K.S."/>
            <person name="Hope R."/>
            <person name="Hossain A."/>
            <person name="Karabika E."/>
            <person name="Karaffa L."/>
            <person name="Karanyi Z."/>
            <person name="Krasevec N."/>
            <person name="Kuo A."/>
            <person name="Kusch H."/>
            <person name="LaButti K."/>
            <person name="Lagendijk E.L."/>
            <person name="Lapidus A."/>
            <person name="Levasseur A."/>
            <person name="Lindquist E."/>
            <person name="Lipzen A."/>
            <person name="Logrieco A.F."/>
            <person name="MacCabe A."/>
            <person name="Maekelae M.R."/>
            <person name="Malavazi I."/>
            <person name="Melin P."/>
            <person name="Meyer V."/>
            <person name="Mielnichuk N."/>
            <person name="Miskei M."/>
            <person name="Molnar A.P."/>
            <person name="Mule G."/>
            <person name="Ngan C.Y."/>
            <person name="Orejas M."/>
            <person name="Orosz E."/>
            <person name="Ouedraogo J.P."/>
            <person name="Overkamp K.M."/>
            <person name="Park H.-S."/>
            <person name="Perrone G."/>
            <person name="Piumi F."/>
            <person name="Punt P.J."/>
            <person name="Ram A.F."/>
            <person name="Ramon A."/>
            <person name="Rauscher S."/>
            <person name="Record E."/>
            <person name="Riano-Pachon D.M."/>
            <person name="Robert V."/>
            <person name="Roehrig J."/>
            <person name="Ruller R."/>
            <person name="Salamov A."/>
            <person name="Salih N.S."/>
            <person name="Samson R.A."/>
            <person name="Sandor E."/>
            <person name="Sanguinetti M."/>
            <person name="Schuetze T."/>
            <person name="Sepcic K."/>
            <person name="Shelest E."/>
            <person name="Sherlock G."/>
            <person name="Sophianopoulou V."/>
            <person name="Squina F.M."/>
            <person name="Sun H."/>
            <person name="Susca A."/>
            <person name="Todd R.B."/>
            <person name="Tsang A."/>
            <person name="Unkles S.E."/>
            <person name="van de Wiele N."/>
            <person name="van Rossen-Uffink D."/>
            <person name="Oliveira J.V."/>
            <person name="Vesth T.C."/>
            <person name="Visser J."/>
            <person name="Yu J.-H."/>
            <person name="Zhou M."/>
            <person name="Andersen M.R."/>
            <person name="Archer D.B."/>
            <person name="Baker S.E."/>
            <person name="Benoit I."/>
            <person name="Brakhage A.A."/>
            <person name="Braus G.H."/>
            <person name="Fischer R."/>
            <person name="Frisvad J.C."/>
            <person name="Goldman G.H."/>
            <person name="Houbraken J."/>
            <person name="Oakley B."/>
            <person name="Pocsi I."/>
            <person name="Scazzocchio C."/>
            <person name="Seiboth B."/>
            <person name="vanKuyk P.A."/>
            <person name="Wortman J."/>
            <person name="Dyer P.S."/>
            <person name="Grigoriev I.V."/>
        </authorList>
    </citation>
    <scope>NUCLEOTIDE SEQUENCE [LARGE SCALE GENOMIC DNA]</scope>
    <source>
        <strain evidence="3">CBS 101740 / IMI 381727 / IBT 21946</strain>
    </source>
</reference>
<protein>
    <submittedName>
        <fullName evidence="2">Uncharacterized protein</fullName>
    </submittedName>
</protein>
<dbReference type="AlphaFoldDB" id="A0A1L9U4L0"/>
<accession>A0A1L9U4L0</accession>
<dbReference type="OrthoDB" id="10533547at2759"/>
<evidence type="ECO:0000313" key="2">
    <source>
        <dbReference type="EMBL" id="OJJ66607.1"/>
    </source>
</evidence>
<evidence type="ECO:0000256" key="1">
    <source>
        <dbReference type="SAM" id="MobiDB-lite"/>
    </source>
</evidence>
<evidence type="ECO:0000313" key="3">
    <source>
        <dbReference type="Proteomes" id="UP000184499"/>
    </source>
</evidence>
<sequence length="148" mass="16372">MEVTYPKTTTENCKTIGEKAMLQTILDECFSVSIEPANRQAYRLARATTAKLTLRSMVVVAVRADGLLDLEKSGYHCHTTGEDRYNWQQADIYTVSRWTRMNGEGPSAVDCSTCPLAGLPTRDNLVTTTTSNYGKNPIEMGRTSERGA</sequence>
<feature type="region of interest" description="Disordered" evidence="1">
    <location>
        <begin position="127"/>
        <end position="148"/>
    </location>
</feature>
<dbReference type="RefSeq" id="XP_067473857.1">
    <property type="nucleotide sequence ID" value="XM_067628098.1"/>
</dbReference>
<dbReference type="EMBL" id="KV878698">
    <property type="protein sequence ID" value="OJJ66607.1"/>
    <property type="molecule type" value="Genomic_DNA"/>
</dbReference>
<dbReference type="Proteomes" id="UP000184499">
    <property type="component" value="Unassembled WGS sequence"/>
</dbReference>
<name>A0A1L9U4L0_ASPBC</name>
<gene>
    <name evidence="2" type="ORF">ASPBRDRAFT_59704</name>
</gene>
<dbReference type="VEuPathDB" id="FungiDB:ASPBRDRAFT_59704"/>